<name>R7YJ63_CONA1</name>
<reference evidence="6" key="1">
    <citation type="submission" date="2012-06" db="EMBL/GenBank/DDBJ databases">
        <title>The genome sequence of Coniosporium apollinis CBS 100218.</title>
        <authorList>
            <consortium name="The Broad Institute Genome Sequencing Platform"/>
            <person name="Cuomo C."/>
            <person name="Gorbushina A."/>
            <person name="Noack S."/>
            <person name="Walker B."/>
            <person name="Young S.K."/>
            <person name="Zeng Q."/>
            <person name="Gargeya S."/>
            <person name="Fitzgerald M."/>
            <person name="Haas B."/>
            <person name="Abouelleil A."/>
            <person name="Alvarado L."/>
            <person name="Arachchi H.M."/>
            <person name="Berlin A.M."/>
            <person name="Chapman S.B."/>
            <person name="Goldberg J."/>
            <person name="Griggs A."/>
            <person name="Gujja S."/>
            <person name="Hansen M."/>
            <person name="Howarth C."/>
            <person name="Imamovic A."/>
            <person name="Larimer J."/>
            <person name="McCowan C."/>
            <person name="Montmayeur A."/>
            <person name="Murphy C."/>
            <person name="Neiman D."/>
            <person name="Pearson M."/>
            <person name="Priest M."/>
            <person name="Roberts A."/>
            <person name="Saif S."/>
            <person name="Shea T."/>
            <person name="Sisk P."/>
            <person name="Sykes S."/>
            <person name="Wortman J."/>
            <person name="Nusbaum C."/>
            <person name="Birren B."/>
        </authorList>
    </citation>
    <scope>NUCLEOTIDE SEQUENCE [LARGE SCALE GENOMIC DNA]</scope>
    <source>
        <strain evidence="6">CBS 100218</strain>
    </source>
</reference>
<dbReference type="AlphaFoldDB" id="R7YJ63"/>
<dbReference type="Gene3D" id="3.50.50.60">
    <property type="entry name" value="FAD/NAD(P)-binding domain"/>
    <property type="match status" value="1"/>
</dbReference>
<comment type="cofactor">
    <cofactor evidence="2">
        <name>FAD</name>
        <dbReference type="ChEBI" id="CHEBI:57692"/>
    </cofactor>
</comment>
<evidence type="ECO:0000313" key="5">
    <source>
        <dbReference type="EMBL" id="EON61651.1"/>
    </source>
</evidence>
<dbReference type="GeneID" id="19898178"/>
<proteinExistence type="inferred from homology"/>
<feature type="domain" description="Glucose-methanol-choline oxidoreductase N-terminal" evidence="4">
    <location>
        <begin position="378"/>
        <end position="392"/>
    </location>
</feature>
<dbReference type="HOGENOM" id="CLU_002865_4_1_1"/>
<feature type="binding site" evidence="2">
    <location>
        <position position="320"/>
    </location>
    <ligand>
        <name>FAD</name>
        <dbReference type="ChEBI" id="CHEBI:57692"/>
    </ligand>
</feature>
<dbReference type="PANTHER" id="PTHR11552">
    <property type="entry name" value="GLUCOSE-METHANOL-CHOLINE GMC OXIDOREDUCTASE"/>
    <property type="match status" value="1"/>
</dbReference>
<dbReference type="SUPFAM" id="SSF54373">
    <property type="entry name" value="FAD-linked reductases, C-terminal domain"/>
    <property type="match status" value="1"/>
</dbReference>
<keyword evidence="3" id="KW-0732">Signal</keyword>
<organism evidence="5 6">
    <name type="scientific">Coniosporium apollinis (strain CBS 100218)</name>
    <name type="common">Rock-inhabiting black yeast</name>
    <dbReference type="NCBI Taxonomy" id="1168221"/>
    <lineage>
        <taxon>Eukaryota</taxon>
        <taxon>Fungi</taxon>
        <taxon>Dikarya</taxon>
        <taxon>Ascomycota</taxon>
        <taxon>Pezizomycotina</taxon>
        <taxon>Dothideomycetes</taxon>
        <taxon>Dothideomycetes incertae sedis</taxon>
        <taxon>Coniosporium</taxon>
    </lineage>
</organism>
<evidence type="ECO:0000313" key="6">
    <source>
        <dbReference type="Proteomes" id="UP000016924"/>
    </source>
</evidence>
<dbReference type="SUPFAM" id="SSF51905">
    <property type="entry name" value="FAD/NAD(P)-binding domain"/>
    <property type="match status" value="1"/>
</dbReference>
<evidence type="ECO:0000259" key="4">
    <source>
        <dbReference type="PROSITE" id="PS00624"/>
    </source>
</evidence>
<dbReference type="InterPro" id="IPR000172">
    <property type="entry name" value="GMC_OxRdtase_N"/>
</dbReference>
<dbReference type="GO" id="GO:0016614">
    <property type="term" value="F:oxidoreductase activity, acting on CH-OH group of donors"/>
    <property type="evidence" value="ECO:0007669"/>
    <property type="project" value="InterPro"/>
</dbReference>
<evidence type="ECO:0000256" key="1">
    <source>
        <dbReference type="ARBA" id="ARBA00010790"/>
    </source>
</evidence>
<dbReference type="STRING" id="1168221.R7YJ63"/>
<comment type="similarity">
    <text evidence="1">Belongs to the GMC oxidoreductase family.</text>
</comment>
<keyword evidence="2" id="KW-0285">Flavoprotein</keyword>
<dbReference type="OMA" id="CGSHNAL"/>
<dbReference type="eggNOG" id="KOG1238">
    <property type="taxonomic scope" value="Eukaryota"/>
</dbReference>
<dbReference type="PROSITE" id="PS00624">
    <property type="entry name" value="GMC_OXRED_2"/>
    <property type="match status" value="1"/>
</dbReference>
<keyword evidence="6" id="KW-1185">Reference proteome</keyword>
<gene>
    <name evidence="5" type="ORF">W97_00867</name>
</gene>
<dbReference type="EMBL" id="JH767556">
    <property type="protein sequence ID" value="EON61651.1"/>
    <property type="molecule type" value="Genomic_DNA"/>
</dbReference>
<dbReference type="PANTHER" id="PTHR11552:SF213">
    <property type="entry name" value="DEHYDROGENASE, PUTATIVE-RELATED"/>
    <property type="match status" value="1"/>
</dbReference>
<accession>R7YJ63</accession>
<dbReference type="Pfam" id="PF00732">
    <property type="entry name" value="GMC_oxred_N"/>
    <property type="match status" value="1"/>
</dbReference>
<evidence type="ECO:0000256" key="3">
    <source>
        <dbReference type="SAM" id="SignalP"/>
    </source>
</evidence>
<dbReference type="InterPro" id="IPR012132">
    <property type="entry name" value="GMC_OxRdtase"/>
</dbReference>
<dbReference type="InterPro" id="IPR036188">
    <property type="entry name" value="FAD/NAD-bd_sf"/>
</dbReference>
<dbReference type="InterPro" id="IPR007867">
    <property type="entry name" value="GMC_OxRtase_C"/>
</dbReference>
<protein>
    <recommendedName>
        <fullName evidence="4">Glucose-methanol-choline oxidoreductase N-terminal domain-containing protein</fullName>
    </recommendedName>
</protein>
<keyword evidence="2" id="KW-0274">FAD</keyword>
<dbReference type="Proteomes" id="UP000016924">
    <property type="component" value="Unassembled WGS sequence"/>
</dbReference>
<sequence>MLVLRSLTCLFISVLWVASSTAFPTAEEKRQATVTELPSYDFVIVGSGAGGGPLAVRLALSGRKVLLLEAGDDQGDSVQQSIPAFFPAASEYGPMSWDFFVRHYPDDAREARNSKATYTTPSGGTYVGLNPPAGSKLKGIWYPRAGTLGGCAAHNAMITVYPYQKDWSFIQTVTGDPSWSPANMRKYFTRLERNGYITTQTDPSAVGHGFNGWLGTDEVDLELMAKDPQILSMLTATNSALKGAPAENITDAASLKRAFPQDMNSDYANRDSTQGLFRIPMAVSDGKRSSPRDFLLATANAVNADGSKKYKLDIRLNTLVTKVRFAPSTNKKNAPLKAVGVDFLDGPSLYRADPRAGTASPGRPGRVNATREVIISAGTFNTPQLLKLSGIGPKAELQKFNIPVVADLSGVGANLQDHYEISTVVKYDTDFTFLKDCTFLTPGTNDACFAQWISGSDQKGPYGTNLAQAAVLMKSNPAVADRDLFIFGGPIKFTGYFQGYTAAAISDTKHWSWLTLKSYQKNIAGTVTLRSASPQDMPAISFNYFDAGTTAGGIDQLDLQQMVKSVKFSRGIYGNISAPYQGRFVEEFPGPNTKTDDQIKEFIKNEAWGHHATSTARIGADSDPFAVVDSRFRVKGVLGLRVVDASVFPAVPGFFPVVSVYMVSEKAADVIIADNPL</sequence>
<dbReference type="GO" id="GO:0050660">
    <property type="term" value="F:flavin adenine dinucleotide binding"/>
    <property type="evidence" value="ECO:0007669"/>
    <property type="project" value="InterPro"/>
</dbReference>
<dbReference type="RefSeq" id="XP_007776968.1">
    <property type="nucleotide sequence ID" value="XM_007778778.1"/>
</dbReference>
<feature type="chain" id="PRO_5004460866" description="Glucose-methanol-choline oxidoreductase N-terminal domain-containing protein" evidence="3">
    <location>
        <begin position="23"/>
        <end position="677"/>
    </location>
</feature>
<dbReference type="OrthoDB" id="269227at2759"/>
<feature type="signal peptide" evidence="3">
    <location>
        <begin position="1"/>
        <end position="22"/>
    </location>
</feature>
<evidence type="ECO:0000256" key="2">
    <source>
        <dbReference type="PIRSR" id="PIRSR000137-2"/>
    </source>
</evidence>
<dbReference type="Gene3D" id="3.30.560.10">
    <property type="entry name" value="Glucose Oxidase, domain 3"/>
    <property type="match status" value="1"/>
</dbReference>
<dbReference type="PIRSF" id="PIRSF000137">
    <property type="entry name" value="Alcohol_oxidase"/>
    <property type="match status" value="1"/>
</dbReference>
<dbReference type="Pfam" id="PF05199">
    <property type="entry name" value="GMC_oxred_C"/>
    <property type="match status" value="1"/>
</dbReference>